<feature type="transmembrane region" description="Helical" evidence="7">
    <location>
        <begin position="352"/>
        <end position="371"/>
    </location>
</feature>
<dbReference type="InterPro" id="IPR036259">
    <property type="entry name" value="MFS_trans_sf"/>
</dbReference>
<feature type="transmembrane region" description="Helical" evidence="7">
    <location>
        <begin position="149"/>
        <end position="171"/>
    </location>
</feature>
<sequence>MALTIQGPPSPDPDKFPAWQLFLLALVRVSEPIAITSIFPYSWKLVLHFNVGDKSSASFYAGILISSFSLAESCSGMFWGAMSDRIGRKPVVIFGCVGTIVSLLTVGLAPNIWVALAGRITGGLLNGNAGVIQTMVGEIVISPKHQPKAYAVMPFVWSIGTILGPSIGGYFAEPVANFPKLFPADGLFAKFPYLLPNLICAGLMIISIICGWLFIEETHPEKLRAGVVQPPNQHFRKSSMATQATDNFAPADFTRESYGTFNAIEEEAIDWEEAPNLVSAQADPVSQKAFTSQVVMLVVALGIFTYHSMTYDHLLPIYLQDARSPPGGRSLLAEKPQTSSFAGGLGLSVHDVGVILSIQGLIALFIQAIIFPLMASWLGIWKSFIVVTMCHPLAYFVVPWLAWLPENWLYPGLFACLTIRNLLSIVAYPVLLILIKEAVPSSSSLGKINGLAASTGAACRTIASPIAGYLYGVGIQMEFTPIAWWASAAVAAVGAVQAIAVRQRTDGIQHEVHAVVEPIASLLPHDTSRRRHSNMMRSSLGAGRSSLDAHERTPLRRSRASSM</sequence>
<comment type="subcellular location">
    <subcellularLocation>
        <location evidence="1">Membrane</location>
        <topology evidence="1">Multi-pass membrane protein</topology>
    </subcellularLocation>
</comment>
<evidence type="ECO:0000256" key="2">
    <source>
        <dbReference type="ARBA" id="ARBA00022448"/>
    </source>
</evidence>
<feature type="transmembrane region" description="Helical" evidence="7">
    <location>
        <begin position="91"/>
        <end position="114"/>
    </location>
</feature>
<dbReference type="CDD" id="cd17330">
    <property type="entry name" value="MFS_SLC46_TetA_like"/>
    <property type="match status" value="1"/>
</dbReference>
<feature type="transmembrane region" description="Helical" evidence="7">
    <location>
        <begin position="383"/>
        <end position="402"/>
    </location>
</feature>
<dbReference type="PANTHER" id="PTHR23504:SF2">
    <property type="entry name" value="TRANSPORTER, PUTATIVE (AFU_ORTHOLOGUE AFUA_8G04150)-RELATED"/>
    <property type="match status" value="1"/>
</dbReference>
<evidence type="ECO:0000256" key="1">
    <source>
        <dbReference type="ARBA" id="ARBA00004141"/>
    </source>
</evidence>
<feature type="transmembrane region" description="Helical" evidence="7">
    <location>
        <begin position="482"/>
        <end position="501"/>
    </location>
</feature>
<keyword evidence="5 7" id="KW-0472">Membrane</keyword>
<dbReference type="Pfam" id="PF07690">
    <property type="entry name" value="MFS_1"/>
    <property type="match status" value="1"/>
</dbReference>
<feature type="transmembrane region" description="Helical" evidence="7">
    <location>
        <begin position="289"/>
        <end position="309"/>
    </location>
</feature>
<feature type="transmembrane region" description="Helical" evidence="7">
    <location>
        <begin position="59"/>
        <end position="79"/>
    </location>
</feature>
<keyword evidence="3 7" id="KW-0812">Transmembrane</keyword>
<feature type="transmembrane region" description="Helical" evidence="7">
    <location>
        <begin position="447"/>
        <end position="470"/>
    </location>
</feature>
<dbReference type="InterPro" id="IPR011701">
    <property type="entry name" value="MFS"/>
</dbReference>
<keyword evidence="4 7" id="KW-1133">Transmembrane helix</keyword>
<feature type="transmembrane region" description="Helical" evidence="7">
    <location>
        <begin position="120"/>
        <end position="142"/>
    </location>
</feature>
<feature type="transmembrane region" description="Helical" evidence="7">
    <location>
        <begin position="21"/>
        <end position="39"/>
    </location>
</feature>
<keyword evidence="2" id="KW-0813">Transport</keyword>
<feature type="region of interest" description="Disordered" evidence="6">
    <location>
        <begin position="526"/>
        <end position="563"/>
    </location>
</feature>
<comment type="caution">
    <text evidence="9">The sequence shown here is derived from an EMBL/GenBank/DDBJ whole genome shotgun (WGS) entry which is preliminary data.</text>
</comment>
<evidence type="ECO:0000259" key="8">
    <source>
        <dbReference type="PROSITE" id="PS50850"/>
    </source>
</evidence>
<proteinExistence type="predicted"/>
<dbReference type="InterPro" id="IPR020846">
    <property type="entry name" value="MFS_dom"/>
</dbReference>
<keyword evidence="10" id="KW-1185">Reference proteome</keyword>
<dbReference type="InParanoid" id="A0A1V8S910"/>
<evidence type="ECO:0000256" key="3">
    <source>
        <dbReference type="ARBA" id="ARBA00022692"/>
    </source>
</evidence>
<evidence type="ECO:0000256" key="4">
    <source>
        <dbReference type="ARBA" id="ARBA00022989"/>
    </source>
</evidence>
<evidence type="ECO:0000256" key="5">
    <source>
        <dbReference type="ARBA" id="ARBA00023136"/>
    </source>
</evidence>
<accession>A0A1V8S910</accession>
<name>A0A1V8S910_9PEZI</name>
<dbReference type="EMBL" id="NAJO01000097">
    <property type="protein sequence ID" value="OQN95410.1"/>
    <property type="molecule type" value="Genomic_DNA"/>
</dbReference>
<evidence type="ECO:0000256" key="6">
    <source>
        <dbReference type="SAM" id="MobiDB-lite"/>
    </source>
</evidence>
<dbReference type="GO" id="GO:0022857">
    <property type="term" value="F:transmembrane transporter activity"/>
    <property type="evidence" value="ECO:0007669"/>
    <property type="project" value="InterPro"/>
</dbReference>
<dbReference type="Gene3D" id="1.20.1250.20">
    <property type="entry name" value="MFS general substrate transporter like domains"/>
    <property type="match status" value="1"/>
</dbReference>
<evidence type="ECO:0000313" key="10">
    <source>
        <dbReference type="Proteomes" id="UP000192596"/>
    </source>
</evidence>
<dbReference type="OrthoDB" id="10262656at2759"/>
<feature type="transmembrane region" description="Helical" evidence="7">
    <location>
        <begin position="191"/>
        <end position="215"/>
    </location>
</feature>
<dbReference type="Proteomes" id="UP000192596">
    <property type="component" value="Unassembled WGS sequence"/>
</dbReference>
<gene>
    <name evidence="9" type="ORF">B0A48_18425</name>
</gene>
<dbReference type="PROSITE" id="PS50850">
    <property type="entry name" value="MFS"/>
    <property type="match status" value="1"/>
</dbReference>
<dbReference type="GO" id="GO:0016020">
    <property type="term" value="C:membrane"/>
    <property type="evidence" value="ECO:0007669"/>
    <property type="project" value="UniProtKB-SubCell"/>
</dbReference>
<feature type="transmembrane region" description="Helical" evidence="7">
    <location>
        <begin position="408"/>
        <end position="435"/>
    </location>
</feature>
<feature type="domain" description="Major facilitator superfamily (MFS) profile" evidence="8">
    <location>
        <begin position="20"/>
        <end position="506"/>
    </location>
</feature>
<reference evidence="10" key="1">
    <citation type="submission" date="2017-03" db="EMBL/GenBank/DDBJ databases">
        <title>Genomes of endolithic fungi from Antarctica.</title>
        <authorList>
            <person name="Coleine C."/>
            <person name="Masonjones S."/>
            <person name="Stajich J.E."/>
        </authorList>
    </citation>
    <scope>NUCLEOTIDE SEQUENCE [LARGE SCALE GENOMIC DNA]</scope>
    <source>
        <strain evidence="10">CCFEE 5527</strain>
    </source>
</reference>
<protein>
    <recommendedName>
        <fullName evidence="8">Major facilitator superfamily (MFS) profile domain-containing protein</fullName>
    </recommendedName>
</protein>
<dbReference type="FunCoup" id="A0A1V8S910">
    <property type="interactions" value="109"/>
</dbReference>
<dbReference type="PANTHER" id="PTHR23504">
    <property type="entry name" value="MAJOR FACILITATOR SUPERFAMILY DOMAIN-CONTAINING PROTEIN 10"/>
    <property type="match status" value="1"/>
</dbReference>
<evidence type="ECO:0000313" key="9">
    <source>
        <dbReference type="EMBL" id="OQN95410.1"/>
    </source>
</evidence>
<dbReference type="SUPFAM" id="SSF103473">
    <property type="entry name" value="MFS general substrate transporter"/>
    <property type="match status" value="1"/>
</dbReference>
<organism evidence="9 10">
    <name type="scientific">Cryoendolithus antarcticus</name>
    <dbReference type="NCBI Taxonomy" id="1507870"/>
    <lineage>
        <taxon>Eukaryota</taxon>
        <taxon>Fungi</taxon>
        <taxon>Dikarya</taxon>
        <taxon>Ascomycota</taxon>
        <taxon>Pezizomycotina</taxon>
        <taxon>Dothideomycetes</taxon>
        <taxon>Dothideomycetidae</taxon>
        <taxon>Cladosporiales</taxon>
        <taxon>Cladosporiaceae</taxon>
        <taxon>Cryoendolithus</taxon>
    </lineage>
</organism>
<dbReference type="AlphaFoldDB" id="A0A1V8S910"/>
<evidence type="ECO:0000256" key="7">
    <source>
        <dbReference type="SAM" id="Phobius"/>
    </source>
</evidence>